<keyword evidence="3" id="KW-0732">Signal</keyword>
<proteinExistence type="predicted"/>
<keyword evidence="1" id="KW-0175">Coiled coil</keyword>
<evidence type="ECO:0008006" key="6">
    <source>
        <dbReference type="Google" id="ProtNLM"/>
    </source>
</evidence>
<evidence type="ECO:0000313" key="4">
    <source>
        <dbReference type="EMBL" id="MEP0819839.1"/>
    </source>
</evidence>
<evidence type="ECO:0000256" key="2">
    <source>
        <dbReference type="SAM" id="MobiDB-lite"/>
    </source>
</evidence>
<evidence type="ECO:0000256" key="3">
    <source>
        <dbReference type="SAM" id="SignalP"/>
    </source>
</evidence>
<name>A0ABV0JDH4_9CYAN</name>
<evidence type="ECO:0000256" key="1">
    <source>
        <dbReference type="SAM" id="Coils"/>
    </source>
</evidence>
<organism evidence="4 5">
    <name type="scientific">Trichocoleus desertorum GB2-A4</name>
    <dbReference type="NCBI Taxonomy" id="2933944"/>
    <lineage>
        <taxon>Bacteria</taxon>
        <taxon>Bacillati</taxon>
        <taxon>Cyanobacteriota</taxon>
        <taxon>Cyanophyceae</taxon>
        <taxon>Leptolyngbyales</taxon>
        <taxon>Trichocoleusaceae</taxon>
        <taxon>Trichocoleus</taxon>
    </lineage>
</organism>
<dbReference type="EMBL" id="JAMPKM010000017">
    <property type="protein sequence ID" value="MEP0819839.1"/>
    <property type="molecule type" value="Genomic_DNA"/>
</dbReference>
<sequence length="192" mass="20716">MPLKTSLFITAICFTLVAAVSGSLRANSGPLWRSSGVAASVATGSGPAAQAGVSSDRSLNRAAHSDEPVQETLDQRFSVENSRVRMQQIDAALTSFRQLTETSQKNLGQAEVAGVGNTDWETQNLGFHNWVGAVEGTILKQNARIAQLELELAQQQHADKKITKAELTQKAVNAQKAAQEFDQFWKSFSIAD</sequence>
<dbReference type="Proteomes" id="UP001464891">
    <property type="component" value="Unassembled WGS sequence"/>
</dbReference>
<feature type="region of interest" description="Disordered" evidence="2">
    <location>
        <begin position="43"/>
        <end position="70"/>
    </location>
</feature>
<dbReference type="RefSeq" id="WP_190432808.1">
    <property type="nucleotide sequence ID" value="NZ_JAMPKM010000017.1"/>
</dbReference>
<comment type="caution">
    <text evidence="4">The sequence shown here is derived from an EMBL/GenBank/DDBJ whole genome shotgun (WGS) entry which is preliminary data.</text>
</comment>
<accession>A0ABV0JDH4</accession>
<gene>
    <name evidence="4" type="ORF">NC998_22310</name>
</gene>
<feature type="coiled-coil region" evidence="1">
    <location>
        <begin position="138"/>
        <end position="170"/>
    </location>
</feature>
<evidence type="ECO:0000313" key="5">
    <source>
        <dbReference type="Proteomes" id="UP001464891"/>
    </source>
</evidence>
<feature type="chain" id="PRO_5046317593" description="Secreted protein" evidence="3">
    <location>
        <begin position="27"/>
        <end position="192"/>
    </location>
</feature>
<protein>
    <recommendedName>
        <fullName evidence="6">Secreted protein</fullName>
    </recommendedName>
</protein>
<feature type="signal peptide" evidence="3">
    <location>
        <begin position="1"/>
        <end position="26"/>
    </location>
</feature>
<keyword evidence="5" id="KW-1185">Reference proteome</keyword>
<reference evidence="4 5" key="1">
    <citation type="submission" date="2022-04" db="EMBL/GenBank/DDBJ databases">
        <title>Positive selection, recombination, and allopatry shape intraspecific diversity of widespread and dominant cyanobacteria.</title>
        <authorList>
            <person name="Wei J."/>
            <person name="Shu W."/>
            <person name="Hu C."/>
        </authorList>
    </citation>
    <scope>NUCLEOTIDE SEQUENCE [LARGE SCALE GENOMIC DNA]</scope>
    <source>
        <strain evidence="4 5">GB2-A4</strain>
    </source>
</reference>